<evidence type="ECO:0000313" key="2">
    <source>
        <dbReference type="Proteomes" id="UP001311232"/>
    </source>
</evidence>
<comment type="caution">
    <text evidence="1">The sequence shown here is derived from an EMBL/GenBank/DDBJ whole genome shotgun (WGS) entry which is preliminary data.</text>
</comment>
<sequence length="63" mass="6782">MEEFNILGGFVYEGGDGGEIADGRGAGPIWGPVPIHCVGRELSRKRKSRFAIVTFPLTHGPDL</sequence>
<reference evidence="1 2" key="1">
    <citation type="submission" date="2021-06" db="EMBL/GenBank/DDBJ databases">
        <authorList>
            <person name="Palmer J.M."/>
        </authorList>
    </citation>
    <scope>NUCLEOTIDE SEQUENCE [LARGE SCALE GENOMIC DNA]</scope>
    <source>
        <strain evidence="1 2">MEX-2019</strain>
        <tissue evidence="1">Muscle</tissue>
    </source>
</reference>
<accession>A0AAV9R6P4</accession>
<dbReference type="AlphaFoldDB" id="A0AAV9R6P4"/>
<keyword evidence="2" id="KW-1185">Reference proteome</keyword>
<protein>
    <submittedName>
        <fullName evidence="1">Uncharacterized protein</fullName>
    </submittedName>
</protein>
<name>A0AAV9R6P4_9TELE</name>
<evidence type="ECO:0000313" key="1">
    <source>
        <dbReference type="EMBL" id="KAK5604474.1"/>
    </source>
</evidence>
<organism evidence="1 2">
    <name type="scientific">Crenichthys baileyi</name>
    <name type="common">White River springfish</name>
    <dbReference type="NCBI Taxonomy" id="28760"/>
    <lineage>
        <taxon>Eukaryota</taxon>
        <taxon>Metazoa</taxon>
        <taxon>Chordata</taxon>
        <taxon>Craniata</taxon>
        <taxon>Vertebrata</taxon>
        <taxon>Euteleostomi</taxon>
        <taxon>Actinopterygii</taxon>
        <taxon>Neopterygii</taxon>
        <taxon>Teleostei</taxon>
        <taxon>Neoteleostei</taxon>
        <taxon>Acanthomorphata</taxon>
        <taxon>Ovalentaria</taxon>
        <taxon>Atherinomorphae</taxon>
        <taxon>Cyprinodontiformes</taxon>
        <taxon>Goodeidae</taxon>
        <taxon>Crenichthys</taxon>
    </lineage>
</organism>
<dbReference type="EMBL" id="JAHHUM010002342">
    <property type="protein sequence ID" value="KAK5604474.1"/>
    <property type="molecule type" value="Genomic_DNA"/>
</dbReference>
<feature type="non-terminal residue" evidence="1">
    <location>
        <position position="63"/>
    </location>
</feature>
<gene>
    <name evidence="1" type="ORF">CRENBAI_016723</name>
</gene>
<dbReference type="Proteomes" id="UP001311232">
    <property type="component" value="Unassembled WGS sequence"/>
</dbReference>
<proteinExistence type="predicted"/>